<feature type="transmembrane region" description="Helical" evidence="1">
    <location>
        <begin position="175"/>
        <end position="197"/>
    </location>
</feature>
<proteinExistence type="predicted"/>
<dbReference type="InterPro" id="IPR014710">
    <property type="entry name" value="RmlC-like_jellyroll"/>
</dbReference>
<reference evidence="3" key="1">
    <citation type="journal article" date="2014" name="Int. J. Syst. Evol. Microbiol.">
        <title>Complete genome sequence of Corynebacterium casei LMG S-19264T (=DSM 44701T), isolated from a smear-ripened cheese.</title>
        <authorList>
            <consortium name="US DOE Joint Genome Institute (JGI-PGF)"/>
            <person name="Walter F."/>
            <person name="Albersmeier A."/>
            <person name="Kalinowski J."/>
            <person name="Ruckert C."/>
        </authorList>
    </citation>
    <scope>NUCLEOTIDE SEQUENCE</scope>
    <source>
        <strain evidence="3">KCTC 42651</strain>
    </source>
</reference>
<dbReference type="InterPro" id="IPR018490">
    <property type="entry name" value="cNMP-bd_dom_sf"/>
</dbReference>
<name>A0A919CR15_9PROT</name>
<dbReference type="Pfam" id="PF02517">
    <property type="entry name" value="Rce1-like"/>
    <property type="match status" value="1"/>
</dbReference>
<evidence type="ECO:0000259" key="2">
    <source>
        <dbReference type="PROSITE" id="PS50042"/>
    </source>
</evidence>
<dbReference type="InterPro" id="IPR000595">
    <property type="entry name" value="cNMP-bd_dom"/>
</dbReference>
<dbReference type="AlphaFoldDB" id="A0A919CR15"/>
<evidence type="ECO:0000256" key="1">
    <source>
        <dbReference type="SAM" id="Phobius"/>
    </source>
</evidence>
<dbReference type="InterPro" id="IPR003675">
    <property type="entry name" value="Rce1/LyrA-like_dom"/>
</dbReference>
<dbReference type="PROSITE" id="PS50042">
    <property type="entry name" value="CNMP_BINDING_3"/>
    <property type="match status" value="1"/>
</dbReference>
<keyword evidence="1" id="KW-0812">Transmembrane</keyword>
<reference evidence="3" key="2">
    <citation type="submission" date="2020-09" db="EMBL/GenBank/DDBJ databases">
        <authorList>
            <person name="Sun Q."/>
            <person name="Kim S."/>
        </authorList>
    </citation>
    <scope>NUCLEOTIDE SEQUENCE</scope>
    <source>
        <strain evidence="3">KCTC 42651</strain>
    </source>
</reference>
<feature type="transmembrane region" description="Helical" evidence="1">
    <location>
        <begin position="291"/>
        <end position="310"/>
    </location>
</feature>
<keyword evidence="1" id="KW-1133">Transmembrane helix</keyword>
<dbReference type="Proteomes" id="UP000630353">
    <property type="component" value="Unassembled WGS sequence"/>
</dbReference>
<protein>
    <recommendedName>
        <fullName evidence="2">Cyclic nucleotide-binding domain-containing protein</fullName>
    </recommendedName>
</protein>
<feature type="domain" description="Cyclic nucleotide-binding" evidence="2">
    <location>
        <begin position="1"/>
        <end position="57"/>
    </location>
</feature>
<dbReference type="GO" id="GO:0080120">
    <property type="term" value="P:CAAX-box protein maturation"/>
    <property type="evidence" value="ECO:0007669"/>
    <property type="project" value="UniProtKB-ARBA"/>
</dbReference>
<feature type="transmembrane region" description="Helical" evidence="1">
    <location>
        <begin position="131"/>
        <end position="154"/>
    </location>
</feature>
<evidence type="ECO:0000313" key="3">
    <source>
        <dbReference type="EMBL" id="GHD51286.1"/>
    </source>
</evidence>
<feature type="transmembrane region" description="Helical" evidence="1">
    <location>
        <begin position="106"/>
        <end position="125"/>
    </location>
</feature>
<accession>A0A919CR15</accession>
<organism evidence="3 4">
    <name type="scientific">Thalassobaculum fulvum</name>
    <dbReference type="NCBI Taxonomy" id="1633335"/>
    <lineage>
        <taxon>Bacteria</taxon>
        <taxon>Pseudomonadati</taxon>
        <taxon>Pseudomonadota</taxon>
        <taxon>Alphaproteobacteria</taxon>
        <taxon>Rhodospirillales</taxon>
        <taxon>Thalassobaculaceae</taxon>
        <taxon>Thalassobaculum</taxon>
    </lineage>
</organism>
<keyword evidence="1" id="KW-0472">Membrane</keyword>
<evidence type="ECO:0000313" key="4">
    <source>
        <dbReference type="Proteomes" id="UP000630353"/>
    </source>
</evidence>
<dbReference type="Gene3D" id="2.60.120.10">
    <property type="entry name" value="Jelly Rolls"/>
    <property type="match status" value="1"/>
</dbReference>
<gene>
    <name evidence="3" type="ORF">GCM10017083_25530</name>
</gene>
<keyword evidence="4" id="KW-1185">Reference proteome</keyword>
<dbReference type="CDD" id="cd00038">
    <property type="entry name" value="CAP_ED"/>
    <property type="match status" value="1"/>
</dbReference>
<dbReference type="EMBL" id="BMZS01000005">
    <property type="protein sequence ID" value="GHD51286.1"/>
    <property type="molecule type" value="Genomic_DNA"/>
</dbReference>
<dbReference type="GO" id="GO:0004175">
    <property type="term" value="F:endopeptidase activity"/>
    <property type="evidence" value="ECO:0007669"/>
    <property type="project" value="UniProtKB-ARBA"/>
</dbReference>
<comment type="caution">
    <text evidence="3">The sequence shown here is derived from an EMBL/GenBank/DDBJ whole genome shotgun (WGS) entry which is preliminary data.</text>
</comment>
<sequence length="311" mass="33965">MFRPATGAQAEYRVAEIGPGQTLGEMAMIDGAPRSLSARAETDCRLSVVDPDDVRALPDGDRRLAELKGSLSTTVVRRMRESNDRYVQALESDLRRAREQQQFGRFFIYILAMMTIGTVVNDVIARQIVEIDIYTVSFAWQYLAILLVPSFAIIHHMGIPFRELGVTTSGIRRSLTEGAVMSLIGLALVLGLGASLRAMDILPGRPMTITLADLTGIIPYVVHSFLQELVGRGLLLSSFRRFLNDSRGIFSNVLAAGGFAMFHLHFGFAAVGLTFVSSIVFGAIYLRHRNLAGVSLLHAVLGVGAFYAGLM</sequence>
<feature type="transmembrane region" description="Helical" evidence="1">
    <location>
        <begin position="260"/>
        <end position="285"/>
    </location>
</feature>
<dbReference type="SUPFAM" id="SSF51206">
    <property type="entry name" value="cAMP-binding domain-like"/>
    <property type="match status" value="1"/>
</dbReference>
<dbReference type="Pfam" id="PF00027">
    <property type="entry name" value="cNMP_binding"/>
    <property type="match status" value="1"/>
</dbReference>